<gene>
    <name evidence="1" type="ORF">AAFF_G00305520</name>
</gene>
<organism evidence="1 2">
    <name type="scientific">Aldrovandia affinis</name>
    <dbReference type="NCBI Taxonomy" id="143900"/>
    <lineage>
        <taxon>Eukaryota</taxon>
        <taxon>Metazoa</taxon>
        <taxon>Chordata</taxon>
        <taxon>Craniata</taxon>
        <taxon>Vertebrata</taxon>
        <taxon>Euteleostomi</taxon>
        <taxon>Actinopterygii</taxon>
        <taxon>Neopterygii</taxon>
        <taxon>Teleostei</taxon>
        <taxon>Notacanthiformes</taxon>
        <taxon>Halosauridae</taxon>
        <taxon>Aldrovandia</taxon>
    </lineage>
</organism>
<accession>A0AAD7SPJ5</accession>
<dbReference type="AlphaFoldDB" id="A0AAD7SPJ5"/>
<comment type="caution">
    <text evidence="1">The sequence shown here is derived from an EMBL/GenBank/DDBJ whole genome shotgun (WGS) entry which is preliminary data.</text>
</comment>
<reference evidence="1" key="1">
    <citation type="journal article" date="2023" name="Science">
        <title>Genome structures resolve the early diversification of teleost fishes.</title>
        <authorList>
            <person name="Parey E."/>
            <person name="Louis A."/>
            <person name="Montfort J."/>
            <person name="Bouchez O."/>
            <person name="Roques C."/>
            <person name="Iampietro C."/>
            <person name="Lluch J."/>
            <person name="Castinel A."/>
            <person name="Donnadieu C."/>
            <person name="Desvignes T."/>
            <person name="Floi Bucao C."/>
            <person name="Jouanno E."/>
            <person name="Wen M."/>
            <person name="Mejri S."/>
            <person name="Dirks R."/>
            <person name="Jansen H."/>
            <person name="Henkel C."/>
            <person name="Chen W.J."/>
            <person name="Zahm M."/>
            <person name="Cabau C."/>
            <person name="Klopp C."/>
            <person name="Thompson A.W."/>
            <person name="Robinson-Rechavi M."/>
            <person name="Braasch I."/>
            <person name="Lecointre G."/>
            <person name="Bobe J."/>
            <person name="Postlethwait J.H."/>
            <person name="Berthelot C."/>
            <person name="Roest Crollius H."/>
            <person name="Guiguen Y."/>
        </authorList>
    </citation>
    <scope>NUCLEOTIDE SEQUENCE</scope>
    <source>
        <strain evidence="1">NC1722</strain>
    </source>
</reference>
<protein>
    <submittedName>
        <fullName evidence="1">Uncharacterized protein</fullName>
    </submittedName>
</protein>
<evidence type="ECO:0000313" key="2">
    <source>
        <dbReference type="Proteomes" id="UP001221898"/>
    </source>
</evidence>
<keyword evidence="2" id="KW-1185">Reference proteome</keyword>
<name>A0AAD7SPJ5_9TELE</name>
<proteinExistence type="predicted"/>
<dbReference type="Proteomes" id="UP001221898">
    <property type="component" value="Unassembled WGS sequence"/>
</dbReference>
<dbReference type="EMBL" id="JAINUG010000044">
    <property type="protein sequence ID" value="KAJ8406321.1"/>
    <property type="molecule type" value="Genomic_DNA"/>
</dbReference>
<sequence length="110" mass="11802">MKWRPGARTTQTPEVLEQSFGLLRLLRLSTGDRRRSRSLTDCQASARLGAESLRYINHLGPASALVYQGNESRSVGPRHLLLQLDHILNAGGGGGAHGMTGGLSRPGLDS</sequence>
<evidence type="ECO:0000313" key="1">
    <source>
        <dbReference type="EMBL" id="KAJ8406321.1"/>
    </source>
</evidence>